<feature type="domain" description="PPM-type phosphatase" evidence="1">
    <location>
        <begin position="5"/>
        <end position="245"/>
    </location>
</feature>
<evidence type="ECO:0000259" key="1">
    <source>
        <dbReference type="PROSITE" id="PS51746"/>
    </source>
</evidence>
<dbReference type="AlphaFoldDB" id="A0A517T7P0"/>
<keyword evidence="3" id="KW-1185">Reference proteome</keyword>
<dbReference type="SMART" id="SM00331">
    <property type="entry name" value="PP2C_SIG"/>
    <property type="match status" value="1"/>
</dbReference>
<dbReference type="RefSeq" id="WP_145261516.1">
    <property type="nucleotide sequence ID" value="NZ_CP036316.1"/>
</dbReference>
<keyword evidence="2" id="KW-0378">Hydrolase</keyword>
<protein>
    <submittedName>
        <fullName evidence="2">Serine/threonine phosphatase stp</fullName>
        <ecNumber evidence="2">3.1.3.16</ecNumber>
    </submittedName>
</protein>
<dbReference type="InterPro" id="IPR015655">
    <property type="entry name" value="PP2C"/>
</dbReference>
<sequence length="250" mass="27200">MFSLRSGLVSIPGRFRENNEDSGLVDDQARYFLVADGMGGQAAGERASAMAVELVSRELEQRLTFESEEKEKVLSSIDHAVDYANSEIIALGQVEPDFHQMGTTIVLMVRVGNALFAGGVGDSRIYRLHNDELKQVTTDHSLTQALIDAGTISPAEAEHHRYRNVLYRYLGTKDGSKGTEAQLFEPHVGDRFLLCSDGVTEGVSDEDLQRLLAAGDDPQPLAEAIVAAAEEGGSRDNITCLVIFVEEATE</sequence>
<dbReference type="InterPro" id="IPR036457">
    <property type="entry name" value="PPM-type-like_dom_sf"/>
</dbReference>
<dbReference type="CDD" id="cd00143">
    <property type="entry name" value="PP2Cc"/>
    <property type="match status" value="1"/>
</dbReference>
<dbReference type="InterPro" id="IPR001932">
    <property type="entry name" value="PPM-type_phosphatase-like_dom"/>
</dbReference>
<dbReference type="Pfam" id="PF13672">
    <property type="entry name" value="PP2C_2"/>
    <property type="match status" value="1"/>
</dbReference>
<dbReference type="Proteomes" id="UP000319976">
    <property type="component" value="Chromosome"/>
</dbReference>
<dbReference type="PROSITE" id="PS51746">
    <property type="entry name" value="PPM_2"/>
    <property type="match status" value="1"/>
</dbReference>
<dbReference type="GO" id="GO:0004722">
    <property type="term" value="F:protein serine/threonine phosphatase activity"/>
    <property type="evidence" value="ECO:0007669"/>
    <property type="project" value="UniProtKB-EC"/>
</dbReference>
<evidence type="ECO:0000313" key="2">
    <source>
        <dbReference type="EMBL" id="QDT64392.1"/>
    </source>
</evidence>
<dbReference type="SUPFAM" id="SSF81606">
    <property type="entry name" value="PP2C-like"/>
    <property type="match status" value="1"/>
</dbReference>
<dbReference type="OrthoDB" id="9801841at2"/>
<proteinExistence type="predicted"/>
<dbReference type="EC" id="3.1.3.16" evidence="2"/>
<dbReference type="Gene3D" id="3.60.40.10">
    <property type="entry name" value="PPM-type phosphatase domain"/>
    <property type="match status" value="1"/>
</dbReference>
<dbReference type="PANTHER" id="PTHR47992">
    <property type="entry name" value="PROTEIN PHOSPHATASE"/>
    <property type="match status" value="1"/>
</dbReference>
<accession>A0A517T7P0</accession>
<evidence type="ECO:0000313" key="3">
    <source>
        <dbReference type="Proteomes" id="UP000319976"/>
    </source>
</evidence>
<dbReference type="SMART" id="SM00332">
    <property type="entry name" value="PP2Cc"/>
    <property type="match status" value="1"/>
</dbReference>
<gene>
    <name evidence="2" type="primary">stp</name>
    <name evidence="2" type="ORF">V22_16260</name>
</gene>
<name>A0A517T7P0_9PLAN</name>
<dbReference type="EMBL" id="CP036316">
    <property type="protein sequence ID" value="QDT64392.1"/>
    <property type="molecule type" value="Genomic_DNA"/>
</dbReference>
<organism evidence="2 3">
    <name type="scientific">Calycomorphotria hydatis</name>
    <dbReference type="NCBI Taxonomy" id="2528027"/>
    <lineage>
        <taxon>Bacteria</taxon>
        <taxon>Pseudomonadati</taxon>
        <taxon>Planctomycetota</taxon>
        <taxon>Planctomycetia</taxon>
        <taxon>Planctomycetales</taxon>
        <taxon>Planctomycetaceae</taxon>
        <taxon>Calycomorphotria</taxon>
    </lineage>
</organism>
<dbReference type="KEGG" id="chya:V22_16260"/>
<reference evidence="2 3" key="1">
    <citation type="submission" date="2019-02" db="EMBL/GenBank/DDBJ databases">
        <title>Deep-cultivation of Planctomycetes and their phenomic and genomic characterization uncovers novel biology.</title>
        <authorList>
            <person name="Wiegand S."/>
            <person name="Jogler M."/>
            <person name="Boedeker C."/>
            <person name="Pinto D."/>
            <person name="Vollmers J."/>
            <person name="Rivas-Marin E."/>
            <person name="Kohn T."/>
            <person name="Peeters S.H."/>
            <person name="Heuer A."/>
            <person name="Rast P."/>
            <person name="Oberbeckmann S."/>
            <person name="Bunk B."/>
            <person name="Jeske O."/>
            <person name="Meyerdierks A."/>
            <person name="Storesund J.E."/>
            <person name="Kallscheuer N."/>
            <person name="Luecker S."/>
            <person name="Lage O.M."/>
            <person name="Pohl T."/>
            <person name="Merkel B.J."/>
            <person name="Hornburger P."/>
            <person name="Mueller R.-W."/>
            <person name="Bruemmer F."/>
            <person name="Labrenz M."/>
            <person name="Spormann A.M."/>
            <person name="Op den Camp H."/>
            <person name="Overmann J."/>
            <person name="Amann R."/>
            <person name="Jetten M.S.M."/>
            <person name="Mascher T."/>
            <person name="Medema M.H."/>
            <person name="Devos D.P."/>
            <person name="Kaster A.-K."/>
            <person name="Ovreas L."/>
            <person name="Rohde M."/>
            <person name="Galperin M.Y."/>
            <person name="Jogler C."/>
        </authorList>
    </citation>
    <scope>NUCLEOTIDE SEQUENCE [LARGE SCALE GENOMIC DNA]</scope>
    <source>
        <strain evidence="2 3">V22</strain>
    </source>
</reference>